<proteinExistence type="predicted"/>
<dbReference type="EMBL" id="BANC01000023">
    <property type="protein sequence ID" value="GAN79555.1"/>
    <property type="molecule type" value="Genomic_DNA"/>
</dbReference>
<evidence type="ECO:0000259" key="4">
    <source>
        <dbReference type="PROSITE" id="PS50995"/>
    </source>
</evidence>
<reference evidence="5 6" key="1">
    <citation type="submission" date="2012-11" db="EMBL/GenBank/DDBJ databases">
        <title>Whole genome sequence of Acidocella aminolytica 101 = DSM 11237.</title>
        <authorList>
            <person name="Azuma Y."/>
            <person name="Higashiura N."/>
            <person name="Hirakawa H."/>
            <person name="Matsushita K."/>
        </authorList>
    </citation>
    <scope>NUCLEOTIDE SEQUENCE [LARGE SCALE GENOMIC DNA]</scope>
    <source>
        <strain evidence="6">101 / DSM 11237</strain>
    </source>
</reference>
<dbReference type="Gene3D" id="1.10.10.10">
    <property type="entry name" value="Winged helix-like DNA-binding domain superfamily/Winged helix DNA-binding domain"/>
    <property type="match status" value="1"/>
</dbReference>
<gene>
    <name evidence="5" type="ORF">Aam_023_006</name>
</gene>
<organism evidence="5 6">
    <name type="scientific">Acidocella aminolytica 101 = DSM 11237</name>
    <dbReference type="NCBI Taxonomy" id="1120923"/>
    <lineage>
        <taxon>Bacteria</taxon>
        <taxon>Pseudomonadati</taxon>
        <taxon>Pseudomonadota</taxon>
        <taxon>Alphaproteobacteria</taxon>
        <taxon>Acetobacterales</taxon>
        <taxon>Acidocellaceae</taxon>
        <taxon>Acidocella</taxon>
    </lineage>
</organism>
<dbReference type="InterPro" id="IPR023187">
    <property type="entry name" value="Tscrpt_reg_MarR-type_CS"/>
</dbReference>
<evidence type="ECO:0000256" key="2">
    <source>
        <dbReference type="ARBA" id="ARBA00023125"/>
    </source>
</evidence>
<feature type="domain" description="HTH marR-type" evidence="4">
    <location>
        <begin position="12"/>
        <end position="147"/>
    </location>
</feature>
<dbReference type="PANTHER" id="PTHR39515:SF2">
    <property type="entry name" value="HTH-TYPE TRANSCRIPTIONAL REGULATOR RV0880"/>
    <property type="match status" value="1"/>
</dbReference>
<evidence type="ECO:0000313" key="6">
    <source>
        <dbReference type="Proteomes" id="UP000032668"/>
    </source>
</evidence>
<dbReference type="InterPro" id="IPR036390">
    <property type="entry name" value="WH_DNA-bd_sf"/>
</dbReference>
<comment type="caution">
    <text evidence="5">The sequence shown here is derived from an EMBL/GenBank/DDBJ whole genome shotgun (WGS) entry which is preliminary data.</text>
</comment>
<keyword evidence="3" id="KW-0804">Transcription</keyword>
<dbReference type="InterPro" id="IPR036388">
    <property type="entry name" value="WH-like_DNA-bd_sf"/>
</dbReference>
<dbReference type="STRING" id="1120923.SAMN02746095_02709"/>
<protein>
    <submittedName>
        <fullName evidence="5">Transcriptional regulator MarR</fullName>
    </submittedName>
</protein>
<accession>A0A0D6PCQ5</accession>
<evidence type="ECO:0000313" key="5">
    <source>
        <dbReference type="EMBL" id="GAN79555.1"/>
    </source>
</evidence>
<dbReference type="InterPro" id="IPR000835">
    <property type="entry name" value="HTH_MarR-typ"/>
</dbReference>
<dbReference type="GO" id="GO:0003700">
    <property type="term" value="F:DNA-binding transcription factor activity"/>
    <property type="evidence" value="ECO:0007669"/>
    <property type="project" value="InterPro"/>
</dbReference>
<keyword evidence="6" id="KW-1185">Reference proteome</keyword>
<keyword evidence="1" id="KW-0805">Transcription regulation</keyword>
<dbReference type="GO" id="GO:0003677">
    <property type="term" value="F:DNA binding"/>
    <property type="evidence" value="ECO:0007669"/>
    <property type="project" value="UniProtKB-KW"/>
</dbReference>
<name>A0A0D6PCQ5_9PROT</name>
<dbReference type="Pfam" id="PF01047">
    <property type="entry name" value="MarR"/>
    <property type="match status" value="1"/>
</dbReference>
<dbReference type="PANTHER" id="PTHR39515">
    <property type="entry name" value="CONSERVED PROTEIN"/>
    <property type="match status" value="1"/>
</dbReference>
<dbReference type="SUPFAM" id="SSF46785">
    <property type="entry name" value="Winged helix' DNA-binding domain"/>
    <property type="match status" value="1"/>
</dbReference>
<dbReference type="AlphaFoldDB" id="A0A0D6PCQ5"/>
<keyword evidence="2" id="KW-0238">DNA-binding</keyword>
<evidence type="ECO:0000256" key="1">
    <source>
        <dbReference type="ARBA" id="ARBA00023015"/>
    </source>
</evidence>
<dbReference type="SMART" id="SM00347">
    <property type="entry name" value="HTH_MARR"/>
    <property type="match status" value="1"/>
</dbReference>
<evidence type="ECO:0000256" key="3">
    <source>
        <dbReference type="ARBA" id="ARBA00023163"/>
    </source>
</evidence>
<sequence>MTLDMDRSYDMPTSLETAVTELSLAVGQLLRRLRADTNPDGLTWSQTMVLARLDKAGPMTTADLARAEGVKPQSMGATLAELEGEGLVSRHPHPTDGRQILFALTEAGIQARHRRSAAKQKWLLEAMAKLSPSERETLMSAVVLIKRLGEAE</sequence>
<dbReference type="Proteomes" id="UP000032668">
    <property type="component" value="Unassembled WGS sequence"/>
</dbReference>
<dbReference type="PROSITE" id="PS50995">
    <property type="entry name" value="HTH_MARR_2"/>
    <property type="match status" value="1"/>
</dbReference>
<dbReference type="PROSITE" id="PS01117">
    <property type="entry name" value="HTH_MARR_1"/>
    <property type="match status" value="1"/>
</dbReference>
<dbReference type="InterPro" id="IPR052526">
    <property type="entry name" value="HTH-type_Bedaq_tolerance"/>
</dbReference>